<evidence type="ECO:0000313" key="2">
    <source>
        <dbReference type="Proteomes" id="UP001271007"/>
    </source>
</evidence>
<proteinExistence type="predicted"/>
<dbReference type="AlphaFoldDB" id="A0AAJ0GHH3"/>
<sequence>MSNTDHRVWFLANALSCTWSPPSRIWAMDLALLHEVWDEDIVRENPISLSPKVTDLPLLGWMHRGLVKAILGAVDTTKLGSLVLDYLEDHGSFPGGEPISMEIAGDFAKTARRMSLTDEEQVIDDRLFHRQETGKAASFPGPL</sequence>
<keyword evidence="2" id="KW-1185">Reference proteome</keyword>
<dbReference type="EMBL" id="JAWDJX010000003">
    <property type="protein sequence ID" value="KAK3057653.1"/>
    <property type="molecule type" value="Genomic_DNA"/>
</dbReference>
<protein>
    <submittedName>
        <fullName evidence="1">Uncharacterized protein</fullName>
    </submittedName>
</protein>
<name>A0AAJ0GHH3_9PEZI</name>
<organism evidence="1 2">
    <name type="scientific">Extremus antarcticus</name>
    <dbReference type="NCBI Taxonomy" id="702011"/>
    <lineage>
        <taxon>Eukaryota</taxon>
        <taxon>Fungi</taxon>
        <taxon>Dikarya</taxon>
        <taxon>Ascomycota</taxon>
        <taxon>Pezizomycotina</taxon>
        <taxon>Dothideomycetes</taxon>
        <taxon>Dothideomycetidae</taxon>
        <taxon>Mycosphaerellales</taxon>
        <taxon>Extremaceae</taxon>
        <taxon>Extremus</taxon>
    </lineage>
</organism>
<accession>A0AAJ0GHH3</accession>
<gene>
    <name evidence="1" type="ORF">LTR09_001837</name>
</gene>
<dbReference type="Proteomes" id="UP001271007">
    <property type="component" value="Unassembled WGS sequence"/>
</dbReference>
<evidence type="ECO:0000313" key="1">
    <source>
        <dbReference type="EMBL" id="KAK3057653.1"/>
    </source>
</evidence>
<comment type="caution">
    <text evidence="1">The sequence shown here is derived from an EMBL/GenBank/DDBJ whole genome shotgun (WGS) entry which is preliminary data.</text>
</comment>
<reference evidence="1" key="1">
    <citation type="submission" date="2023-04" db="EMBL/GenBank/DDBJ databases">
        <title>Black Yeasts Isolated from many extreme environments.</title>
        <authorList>
            <person name="Coleine C."/>
            <person name="Stajich J.E."/>
            <person name="Selbmann L."/>
        </authorList>
    </citation>
    <scope>NUCLEOTIDE SEQUENCE</scope>
    <source>
        <strain evidence="1">CCFEE 5312</strain>
    </source>
</reference>